<dbReference type="Gene3D" id="3.40.630.30">
    <property type="match status" value="1"/>
</dbReference>
<feature type="domain" description="N-acetyltransferase" evidence="3">
    <location>
        <begin position="1"/>
        <end position="146"/>
    </location>
</feature>
<dbReference type="PROSITE" id="PS51186">
    <property type="entry name" value="GNAT"/>
    <property type="match status" value="1"/>
</dbReference>
<gene>
    <name evidence="4" type="ORF">BIP78_0994</name>
</gene>
<reference evidence="5" key="1">
    <citation type="submission" date="2018-12" db="EMBL/GenBank/DDBJ databases">
        <title>Complete genome sequence of an uncultured bacterium of the candidate phylum Bipolaricaulota.</title>
        <authorList>
            <person name="Kadnikov V.V."/>
            <person name="Mardanov A.V."/>
            <person name="Beletsky A.V."/>
            <person name="Frank Y.A."/>
            <person name="Karnachuk O.V."/>
            <person name="Ravin N.V."/>
        </authorList>
    </citation>
    <scope>NUCLEOTIDE SEQUENCE [LARGE SCALE GENOMIC DNA]</scope>
</reference>
<keyword evidence="2" id="KW-0012">Acyltransferase</keyword>
<proteinExistence type="predicted"/>
<dbReference type="KEGG" id="bih:BIP78_0994"/>
<evidence type="ECO:0000256" key="2">
    <source>
        <dbReference type="ARBA" id="ARBA00023315"/>
    </source>
</evidence>
<evidence type="ECO:0000256" key="1">
    <source>
        <dbReference type="ARBA" id="ARBA00022679"/>
    </source>
</evidence>
<evidence type="ECO:0000259" key="3">
    <source>
        <dbReference type="PROSITE" id="PS51186"/>
    </source>
</evidence>
<keyword evidence="1" id="KW-0808">Transferase</keyword>
<protein>
    <recommendedName>
        <fullName evidence="3">N-acetyltransferase domain-containing protein</fullName>
    </recommendedName>
</protein>
<evidence type="ECO:0000313" key="4">
    <source>
        <dbReference type="EMBL" id="QAA76760.1"/>
    </source>
</evidence>
<dbReference type="PANTHER" id="PTHR43800">
    <property type="entry name" value="PEPTIDYL-LYSINE N-ACETYLTRANSFERASE YJAB"/>
    <property type="match status" value="1"/>
</dbReference>
<dbReference type="Proteomes" id="UP000287233">
    <property type="component" value="Chromosome"/>
</dbReference>
<dbReference type="InterPro" id="IPR000182">
    <property type="entry name" value="GNAT_dom"/>
</dbReference>
<organism evidence="4 5">
    <name type="scientific">Bipolaricaulis sibiricus</name>
    <dbReference type="NCBI Taxonomy" id="2501609"/>
    <lineage>
        <taxon>Bacteria</taxon>
        <taxon>Candidatus Bipolaricaulota</taxon>
        <taxon>Candidatus Bipolaricaulia</taxon>
        <taxon>Candidatus Bipolaricaulales</taxon>
        <taxon>Candidatus Bipolaricaulaceae</taxon>
        <taxon>Candidatus Bipolaricaulis</taxon>
    </lineage>
</organism>
<sequence>MEYREPTTEERAELLRMILDQLGGDSQGALAFLGLTPEEFAHIYRTTGEVRVVRDAGTDVGYLWIEERDRTLHVHAIILHRAARGQGIGTRVFRALMTEFSPRADAIELGVQDTNAAAIRFYERLGFRKIAIQTAPGFTVLRLPLNPAPDDGEGT</sequence>
<dbReference type="GO" id="GO:0016747">
    <property type="term" value="F:acyltransferase activity, transferring groups other than amino-acyl groups"/>
    <property type="evidence" value="ECO:0007669"/>
    <property type="project" value="InterPro"/>
</dbReference>
<dbReference type="EMBL" id="CP034928">
    <property type="protein sequence ID" value="QAA76760.1"/>
    <property type="molecule type" value="Genomic_DNA"/>
</dbReference>
<evidence type="ECO:0000313" key="5">
    <source>
        <dbReference type="Proteomes" id="UP000287233"/>
    </source>
</evidence>
<dbReference type="AlphaFoldDB" id="A0A410FV26"/>
<name>A0A410FV26_BIPS1</name>
<dbReference type="PANTHER" id="PTHR43800:SF1">
    <property type="entry name" value="PEPTIDYL-LYSINE N-ACETYLTRANSFERASE YJAB"/>
    <property type="match status" value="1"/>
</dbReference>
<dbReference type="Pfam" id="PF00583">
    <property type="entry name" value="Acetyltransf_1"/>
    <property type="match status" value="1"/>
</dbReference>
<dbReference type="SUPFAM" id="SSF55729">
    <property type="entry name" value="Acyl-CoA N-acyltransferases (Nat)"/>
    <property type="match status" value="1"/>
</dbReference>
<dbReference type="InterPro" id="IPR016181">
    <property type="entry name" value="Acyl_CoA_acyltransferase"/>
</dbReference>
<accession>A0A410FV26</accession>
<dbReference type="CDD" id="cd04301">
    <property type="entry name" value="NAT_SF"/>
    <property type="match status" value="1"/>
</dbReference>